<evidence type="ECO:0000313" key="3">
    <source>
        <dbReference type="Proteomes" id="UP000830167"/>
    </source>
</evidence>
<dbReference type="Gene3D" id="3.40.250.10">
    <property type="entry name" value="Rhodanese-like domain"/>
    <property type="match status" value="1"/>
</dbReference>
<dbReference type="PANTHER" id="PTHR43031">
    <property type="entry name" value="FAD-DEPENDENT OXIDOREDUCTASE"/>
    <property type="match status" value="1"/>
</dbReference>
<evidence type="ECO:0000313" key="2">
    <source>
        <dbReference type="EMBL" id="UOF92118.1"/>
    </source>
</evidence>
<feature type="domain" description="Rhodanese" evidence="1">
    <location>
        <begin position="22"/>
        <end position="106"/>
    </location>
</feature>
<dbReference type="InterPro" id="IPR001763">
    <property type="entry name" value="Rhodanese-like_dom"/>
</dbReference>
<reference evidence="2" key="1">
    <citation type="submission" date="2021-12" db="EMBL/GenBank/DDBJ databases">
        <title>Alicyclobacillaceae gen. nov., sp. nov., isolated from chalcocite enrichment system.</title>
        <authorList>
            <person name="Jiang Z."/>
        </authorList>
    </citation>
    <scope>NUCLEOTIDE SEQUENCE</scope>
    <source>
        <strain evidence="2">MYW30-H2</strain>
    </source>
</reference>
<protein>
    <submittedName>
        <fullName evidence="2">Rhodanese-like domain-containing protein</fullName>
    </submittedName>
</protein>
<evidence type="ECO:0000259" key="1">
    <source>
        <dbReference type="PROSITE" id="PS50206"/>
    </source>
</evidence>
<gene>
    <name evidence="2" type="ORF">LSG31_07950</name>
</gene>
<dbReference type="Pfam" id="PF00581">
    <property type="entry name" value="Rhodanese"/>
    <property type="match status" value="1"/>
</dbReference>
<keyword evidence="3" id="KW-1185">Reference proteome</keyword>
<accession>A0ABY4CSB6</accession>
<dbReference type="SUPFAM" id="SSF52821">
    <property type="entry name" value="Rhodanese/Cell cycle control phosphatase"/>
    <property type="match status" value="1"/>
</dbReference>
<dbReference type="PANTHER" id="PTHR43031:SF17">
    <property type="entry name" value="SULFURTRANSFERASE YTWF-RELATED"/>
    <property type="match status" value="1"/>
</dbReference>
<name>A0ABY4CSB6_9BACL</name>
<dbReference type="RefSeq" id="WP_347438803.1">
    <property type="nucleotide sequence ID" value="NZ_CP089291.1"/>
</dbReference>
<dbReference type="InterPro" id="IPR050229">
    <property type="entry name" value="GlpE_sulfurtransferase"/>
</dbReference>
<dbReference type="Proteomes" id="UP000830167">
    <property type="component" value="Chromosome"/>
</dbReference>
<dbReference type="CDD" id="cd00158">
    <property type="entry name" value="RHOD"/>
    <property type="match status" value="1"/>
</dbReference>
<organism evidence="2 3">
    <name type="scientific">Fodinisporobacter ferrooxydans</name>
    <dbReference type="NCBI Taxonomy" id="2901836"/>
    <lineage>
        <taxon>Bacteria</taxon>
        <taxon>Bacillati</taxon>
        <taxon>Bacillota</taxon>
        <taxon>Bacilli</taxon>
        <taxon>Bacillales</taxon>
        <taxon>Alicyclobacillaceae</taxon>
        <taxon>Fodinisporobacter</taxon>
    </lineage>
</organism>
<proteinExistence type="predicted"/>
<dbReference type="PROSITE" id="PS50206">
    <property type="entry name" value="RHODANESE_3"/>
    <property type="match status" value="1"/>
</dbReference>
<dbReference type="InterPro" id="IPR036873">
    <property type="entry name" value="Rhodanese-like_dom_sf"/>
</dbReference>
<sequence>MNENGNVFFEEIDPAEVEQSIAERQTKIIDVREVDEYNSGHIPSAKLIPLSEFAERFQEIDPEDSVILVCRSGKRSAMACEFLARQGYSKIKNMVGGMLAWQGDVEK</sequence>
<dbReference type="SMART" id="SM00450">
    <property type="entry name" value="RHOD"/>
    <property type="match status" value="1"/>
</dbReference>
<dbReference type="EMBL" id="CP089291">
    <property type="protein sequence ID" value="UOF92118.1"/>
    <property type="molecule type" value="Genomic_DNA"/>
</dbReference>